<feature type="region of interest" description="Disordered" evidence="1">
    <location>
        <begin position="1"/>
        <end position="69"/>
    </location>
</feature>
<evidence type="ECO:0000313" key="2">
    <source>
        <dbReference type="EMBL" id="OMP13049.1"/>
    </source>
</evidence>
<dbReference type="AlphaFoldDB" id="A0A1R3L177"/>
<proteinExistence type="predicted"/>
<feature type="region of interest" description="Disordered" evidence="1">
    <location>
        <begin position="175"/>
        <end position="208"/>
    </location>
</feature>
<feature type="compositionally biased region" description="Basic and acidic residues" evidence="1">
    <location>
        <begin position="100"/>
        <end position="111"/>
    </location>
</feature>
<feature type="compositionally biased region" description="Basic and acidic residues" evidence="1">
    <location>
        <begin position="48"/>
        <end position="69"/>
    </location>
</feature>
<name>A0A1R3L177_9ROSI</name>
<reference evidence="3" key="1">
    <citation type="submission" date="2013-09" db="EMBL/GenBank/DDBJ databases">
        <title>Corchorus olitorius genome sequencing.</title>
        <authorList>
            <person name="Alam M."/>
            <person name="Haque M.S."/>
            <person name="Islam M.S."/>
            <person name="Emdad E.M."/>
            <person name="Islam M.M."/>
            <person name="Ahmed B."/>
            <person name="Halim A."/>
            <person name="Hossen Q.M.M."/>
            <person name="Hossain M.Z."/>
            <person name="Ahmed R."/>
            <person name="Khan M.M."/>
            <person name="Islam R."/>
            <person name="Rashid M.M."/>
            <person name="Khan S.A."/>
            <person name="Rahman M.S."/>
            <person name="Alam M."/>
            <person name="Yahiya A.S."/>
            <person name="Khan M.S."/>
            <person name="Azam M.S."/>
            <person name="Haque T."/>
            <person name="Lashkar M.Z.H."/>
            <person name="Akhand A.I."/>
            <person name="Morshed G."/>
            <person name="Roy S."/>
            <person name="Uddin K.S."/>
            <person name="Rabeya T."/>
            <person name="Hossain A.S."/>
            <person name="Chowdhury A."/>
            <person name="Snigdha A.R."/>
            <person name="Mortoza M.S."/>
            <person name="Matin S.A."/>
            <person name="Hoque S.M.E."/>
            <person name="Islam M.K."/>
            <person name="Roy D.K."/>
            <person name="Haider R."/>
            <person name="Moosa M.M."/>
            <person name="Elias S.M."/>
            <person name="Hasan A.M."/>
            <person name="Jahan S."/>
            <person name="Shafiuddin M."/>
            <person name="Mahmood N."/>
            <person name="Shommy N.S."/>
        </authorList>
    </citation>
    <scope>NUCLEOTIDE SEQUENCE [LARGE SCALE GENOMIC DNA]</scope>
    <source>
        <strain evidence="3">cv. O-4</strain>
    </source>
</reference>
<feature type="compositionally biased region" description="Basic and acidic residues" evidence="1">
    <location>
        <begin position="198"/>
        <end position="208"/>
    </location>
</feature>
<feature type="region of interest" description="Disordered" evidence="1">
    <location>
        <begin position="141"/>
        <end position="161"/>
    </location>
</feature>
<gene>
    <name evidence="2" type="ORF">COLO4_02367</name>
</gene>
<feature type="region of interest" description="Disordered" evidence="1">
    <location>
        <begin position="100"/>
        <end position="120"/>
    </location>
</feature>
<sequence>MSSDPRGAQLYRRSGEIASPRRPCVGSRAFPEKSPSAAQRGHTAQVDGGHDRMPRHLRLRRDQHGEGRRAGRRFAWGAGASFSGQDAAAAIFLPLDAGSTDRRSAKPHTPDRGAAAGSPRSVPLFVARLFRGTAVRGDDGAHRGVADGRGTTRGANTRQRAVSCAGGRMLRAPVQRRDPRAASADGGQSNHGAVTRHGRPDRAVRPARLFSRDVGRVAVDHRACAGPHRRQLSLGGRISQ</sequence>
<evidence type="ECO:0000256" key="1">
    <source>
        <dbReference type="SAM" id="MobiDB-lite"/>
    </source>
</evidence>
<accession>A0A1R3L177</accession>
<organism evidence="2 3">
    <name type="scientific">Corchorus olitorius</name>
    <dbReference type="NCBI Taxonomy" id="93759"/>
    <lineage>
        <taxon>Eukaryota</taxon>
        <taxon>Viridiplantae</taxon>
        <taxon>Streptophyta</taxon>
        <taxon>Embryophyta</taxon>
        <taxon>Tracheophyta</taxon>
        <taxon>Spermatophyta</taxon>
        <taxon>Magnoliopsida</taxon>
        <taxon>eudicotyledons</taxon>
        <taxon>Gunneridae</taxon>
        <taxon>Pentapetalae</taxon>
        <taxon>rosids</taxon>
        <taxon>malvids</taxon>
        <taxon>Malvales</taxon>
        <taxon>Malvaceae</taxon>
        <taxon>Grewioideae</taxon>
        <taxon>Apeibeae</taxon>
        <taxon>Corchorus</taxon>
    </lineage>
</organism>
<keyword evidence="3" id="KW-1185">Reference proteome</keyword>
<dbReference type="EMBL" id="AWUE01005293">
    <property type="protein sequence ID" value="OMP13049.1"/>
    <property type="molecule type" value="Genomic_DNA"/>
</dbReference>
<comment type="caution">
    <text evidence="2">The sequence shown here is derived from an EMBL/GenBank/DDBJ whole genome shotgun (WGS) entry which is preliminary data.</text>
</comment>
<dbReference type="Proteomes" id="UP000187203">
    <property type="component" value="Unassembled WGS sequence"/>
</dbReference>
<protein>
    <submittedName>
        <fullName evidence="2">Uncharacterized protein</fullName>
    </submittedName>
</protein>
<evidence type="ECO:0000313" key="3">
    <source>
        <dbReference type="Proteomes" id="UP000187203"/>
    </source>
</evidence>